<feature type="domain" description="Aldehyde dehydrogenase" evidence="5">
    <location>
        <begin position="1"/>
        <end position="242"/>
    </location>
</feature>
<comment type="caution">
    <text evidence="6">The sequence shown here is derived from an EMBL/GenBank/DDBJ whole genome shotgun (WGS) entry which is preliminary data.</text>
</comment>
<feature type="non-terminal residue" evidence="6">
    <location>
        <position position="1"/>
    </location>
</feature>
<dbReference type="InterPro" id="IPR015590">
    <property type="entry name" value="Aldehyde_DH_dom"/>
</dbReference>
<evidence type="ECO:0000313" key="7">
    <source>
        <dbReference type="Proteomes" id="UP000789901"/>
    </source>
</evidence>
<dbReference type="InterPro" id="IPR016161">
    <property type="entry name" value="Ald_DH/histidinol_DH"/>
</dbReference>
<evidence type="ECO:0000256" key="1">
    <source>
        <dbReference type="ARBA" id="ARBA00009986"/>
    </source>
</evidence>
<evidence type="ECO:0000313" key="6">
    <source>
        <dbReference type="EMBL" id="CAG8756766.1"/>
    </source>
</evidence>
<reference evidence="6 7" key="1">
    <citation type="submission" date="2021-06" db="EMBL/GenBank/DDBJ databases">
        <authorList>
            <person name="Kallberg Y."/>
            <person name="Tangrot J."/>
            <person name="Rosling A."/>
        </authorList>
    </citation>
    <scope>NUCLEOTIDE SEQUENCE [LARGE SCALE GENOMIC DNA]</scope>
    <source>
        <strain evidence="6 7">120-4 pot B 10/14</strain>
    </source>
</reference>
<evidence type="ECO:0000256" key="3">
    <source>
        <dbReference type="PROSITE-ProRule" id="PRU10007"/>
    </source>
</evidence>
<dbReference type="Gene3D" id="3.40.605.10">
    <property type="entry name" value="Aldehyde Dehydrogenase, Chain A, domain 1"/>
    <property type="match status" value="1"/>
</dbReference>
<keyword evidence="2 4" id="KW-0560">Oxidoreductase</keyword>
<keyword evidence="7" id="KW-1185">Reference proteome</keyword>
<dbReference type="Gene3D" id="3.40.309.10">
    <property type="entry name" value="Aldehyde Dehydrogenase, Chain A, domain 2"/>
    <property type="match status" value="1"/>
</dbReference>
<organism evidence="6 7">
    <name type="scientific">Gigaspora margarita</name>
    <dbReference type="NCBI Taxonomy" id="4874"/>
    <lineage>
        <taxon>Eukaryota</taxon>
        <taxon>Fungi</taxon>
        <taxon>Fungi incertae sedis</taxon>
        <taxon>Mucoromycota</taxon>
        <taxon>Glomeromycotina</taxon>
        <taxon>Glomeromycetes</taxon>
        <taxon>Diversisporales</taxon>
        <taxon>Gigasporaceae</taxon>
        <taxon>Gigaspora</taxon>
    </lineage>
</organism>
<evidence type="ECO:0000259" key="5">
    <source>
        <dbReference type="Pfam" id="PF00171"/>
    </source>
</evidence>
<dbReference type="PANTHER" id="PTHR11699">
    <property type="entry name" value="ALDEHYDE DEHYDROGENASE-RELATED"/>
    <property type="match status" value="1"/>
</dbReference>
<dbReference type="Proteomes" id="UP000789901">
    <property type="component" value="Unassembled WGS sequence"/>
</dbReference>
<dbReference type="InterPro" id="IPR016163">
    <property type="entry name" value="Ald_DH_C"/>
</dbReference>
<proteinExistence type="inferred from homology"/>
<dbReference type="PROSITE" id="PS00687">
    <property type="entry name" value="ALDEHYDE_DEHYDR_GLU"/>
    <property type="match status" value="1"/>
</dbReference>
<feature type="active site" evidence="3">
    <location>
        <position position="23"/>
    </location>
</feature>
<protein>
    <submittedName>
        <fullName evidence="6">24212_t:CDS:1</fullName>
    </submittedName>
</protein>
<dbReference type="Pfam" id="PF00171">
    <property type="entry name" value="Aldedh"/>
    <property type="match status" value="1"/>
</dbReference>
<evidence type="ECO:0000256" key="2">
    <source>
        <dbReference type="ARBA" id="ARBA00023002"/>
    </source>
</evidence>
<evidence type="ECO:0000256" key="4">
    <source>
        <dbReference type="RuleBase" id="RU003345"/>
    </source>
</evidence>
<gene>
    <name evidence="6" type="ORF">GMARGA_LOCUS17004</name>
</gene>
<dbReference type="InterPro" id="IPR029510">
    <property type="entry name" value="Ald_DH_CS_GLU"/>
</dbReference>
<sequence>STEVGKSIQKAAAESNLKRVLLELGGKSPSIIFADSNLDTAVKFTFNGSFFNHGQCCVAATRIYVEEHVYDEFLKFKTDAEAIKIGDPFESKTYQGPQVSRKQYDRIMSYIKTGKEEGATLLMGGERHGERGFYIKPTIFTDVVENMTIMQDEIFGPVTCIAKFKTIDEVIEKANLTKYGLAAAVFTNNIIKAVKLSKEIKAGTVWVNQYMEGDSSLPFGGYKQSGIGREMGKYALREYTQMSFSAFVIQRLKNHLEFIKIMVATILTSMDEKIIREIQGQKISGFATQRRISNEIMERNRKKELHCGHLPKEESY</sequence>
<dbReference type="InterPro" id="IPR016162">
    <property type="entry name" value="Ald_DH_N"/>
</dbReference>
<dbReference type="InterPro" id="IPR016160">
    <property type="entry name" value="Ald_DH_CS_CYS"/>
</dbReference>
<comment type="similarity">
    <text evidence="1 4">Belongs to the aldehyde dehydrogenase family.</text>
</comment>
<dbReference type="SUPFAM" id="SSF53720">
    <property type="entry name" value="ALDH-like"/>
    <property type="match status" value="1"/>
</dbReference>
<dbReference type="PROSITE" id="PS00070">
    <property type="entry name" value="ALDEHYDE_DEHYDR_CYS"/>
    <property type="match status" value="1"/>
</dbReference>
<dbReference type="EMBL" id="CAJVQB010012610">
    <property type="protein sequence ID" value="CAG8756766.1"/>
    <property type="molecule type" value="Genomic_DNA"/>
</dbReference>
<name>A0ABN7VCA2_GIGMA</name>
<accession>A0ABN7VCA2</accession>